<dbReference type="Gene3D" id="1.10.260.40">
    <property type="entry name" value="lambda repressor-like DNA-binding domains"/>
    <property type="match status" value="1"/>
</dbReference>
<comment type="similarity">
    <text evidence="1">Belongs to the ner transcriptional regulatory family.</text>
</comment>
<evidence type="ECO:0000256" key="3">
    <source>
        <dbReference type="ARBA" id="ARBA00023125"/>
    </source>
</evidence>
<evidence type="ECO:0000256" key="2">
    <source>
        <dbReference type="ARBA" id="ARBA00023015"/>
    </source>
</evidence>
<dbReference type="InterPro" id="IPR010982">
    <property type="entry name" value="Lambda_DNA-bd_dom_sf"/>
</dbReference>
<dbReference type="Proteomes" id="UP000238007">
    <property type="component" value="Unassembled WGS sequence"/>
</dbReference>
<evidence type="ECO:0000313" key="7">
    <source>
        <dbReference type="Proteomes" id="UP000238007"/>
    </source>
</evidence>
<protein>
    <recommendedName>
        <fullName evidence="5">Ner winged helix-turn-helix DNA-binding domain-containing protein</fullName>
    </recommendedName>
</protein>
<sequence length="75" mass="8551">MAVDIEQHDAIKRRLRAKNVRFTDIAAEVGCTASLVTMVSQGHRSHEDVENTISRHLQEPKATLWPSKHFEEAQQ</sequence>
<feature type="domain" description="Ner winged helix-turn-helix DNA-binding" evidence="5">
    <location>
        <begin position="8"/>
        <end position="73"/>
    </location>
</feature>
<keyword evidence="7" id="KW-1185">Reference proteome</keyword>
<dbReference type="EMBL" id="PVTP01000017">
    <property type="protein sequence ID" value="PRY74513.1"/>
    <property type="molecule type" value="Genomic_DNA"/>
</dbReference>
<organism evidence="6 7">
    <name type="scientific">Yoonia maritima</name>
    <dbReference type="NCBI Taxonomy" id="1435347"/>
    <lineage>
        <taxon>Bacteria</taxon>
        <taxon>Pseudomonadati</taxon>
        <taxon>Pseudomonadota</taxon>
        <taxon>Alphaproteobacteria</taxon>
        <taxon>Rhodobacterales</taxon>
        <taxon>Paracoccaceae</taxon>
        <taxon>Yoonia</taxon>
    </lineage>
</organism>
<dbReference type="GO" id="GO:0003677">
    <property type="term" value="F:DNA binding"/>
    <property type="evidence" value="ECO:0007669"/>
    <property type="project" value="UniProtKB-KW"/>
</dbReference>
<dbReference type="InterPro" id="IPR038722">
    <property type="entry name" value="Ner_HTH_dom"/>
</dbReference>
<keyword evidence="4" id="KW-0804">Transcription</keyword>
<dbReference type="Pfam" id="PF13693">
    <property type="entry name" value="HTH_35"/>
    <property type="match status" value="1"/>
</dbReference>
<accession>A0A2T0VTU1</accession>
<evidence type="ECO:0000259" key="5">
    <source>
        <dbReference type="Pfam" id="PF13693"/>
    </source>
</evidence>
<evidence type="ECO:0000313" key="6">
    <source>
        <dbReference type="EMBL" id="PRY74513.1"/>
    </source>
</evidence>
<dbReference type="AlphaFoldDB" id="A0A2T0VTU1"/>
<name>A0A2T0VTU1_9RHOB</name>
<comment type="caution">
    <text evidence="6">The sequence shown here is derived from an EMBL/GenBank/DDBJ whole genome shotgun (WGS) entry which is preliminary data.</text>
</comment>
<keyword evidence="2" id="KW-0805">Transcription regulation</keyword>
<gene>
    <name evidence="6" type="ORF">CLV80_11731</name>
</gene>
<reference evidence="6 7" key="1">
    <citation type="submission" date="2018-03" db="EMBL/GenBank/DDBJ databases">
        <title>Genomic Encyclopedia of Archaeal and Bacterial Type Strains, Phase II (KMG-II): from individual species to whole genera.</title>
        <authorList>
            <person name="Goeker M."/>
        </authorList>
    </citation>
    <scope>NUCLEOTIDE SEQUENCE [LARGE SCALE GENOMIC DNA]</scope>
    <source>
        <strain evidence="6 7">DSM 101533</strain>
    </source>
</reference>
<evidence type="ECO:0000256" key="4">
    <source>
        <dbReference type="ARBA" id="ARBA00023163"/>
    </source>
</evidence>
<keyword evidence="3" id="KW-0238">DNA-binding</keyword>
<evidence type="ECO:0000256" key="1">
    <source>
        <dbReference type="ARBA" id="ARBA00006157"/>
    </source>
</evidence>
<proteinExistence type="inferred from homology"/>